<dbReference type="PANTHER" id="PTHR21879">
    <property type="entry name" value="FI03362P-RELATED-RELATED"/>
    <property type="match status" value="1"/>
</dbReference>
<feature type="transmembrane region" description="Helical" evidence="1">
    <location>
        <begin position="175"/>
        <end position="206"/>
    </location>
</feature>
<keyword evidence="1" id="KW-0812">Transmembrane</keyword>
<keyword evidence="2" id="KW-0732">Signal</keyword>
<evidence type="ECO:0000313" key="4">
    <source>
        <dbReference type="RefSeq" id="XP_018321586.1"/>
    </source>
</evidence>
<keyword evidence="1" id="KW-1133">Transmembrane helix</keyword>
<dbReference type="InParanoid" id="A0A1W4WC82"/>
<protein>
    <submittedName>
        <fullName evidence="4">Uncharacterized protein LOC108734496</fullName>
    </submittedName>
</protein>
<organism evidence="3 4">
    <name type="scientific">Agrilus planipennis</name>
    <name type="common">Emerald ash borer</name>
    <name type="synonym">Agrilus marcopoli</name>
    <dbReference type="NCBI Taxonomy" id="224129"/>
    <lineage>
        <taxon>Eukaryota</taxon>
        <taxon>Metazoa</taxon>
        <taxon>Ecdysozoa</taxon>
        <taxon>Arthropoda</taxon>
        <taxon>Hexapoda</taxon>
        <taxon>Insecta</taxon>
        <taxon>Pterygota</taxon>
        <taxon>Neoptera</taxon>
        <taxon>Endopterygota</taxon>
        <taxon>Coleoptera</taxon>
        <taxon>Polyphaga</taxon>
        <taxon>Elateriformia</taxon>
        <taxon>Buprestoidea</taxon>
        <taxon>Buprestidae</taxon>
        <taxon>Agrilinae</taxon>
        <taxon>Agrilus</taxon>
    </lineage>
</organism>
<reference evidence="4" key="1">
    <citation type="submission" date="2025-08" db="UniProtKB">
        <authorList>
            <consortium name="RefSeq"/>
        </authorList>
    </citation>
    <scope>IDENTIFICATION</scope>
    <source>
        <tissue evidence="4">Entire body</tissue>
    </source>
</reference>
<accession>A0A1W4WC82</accession>
<dbReference type="OrthoDB" id="6627399at2759"/>
<dbReference type="KEGG" id="apln:108734496"/>
<evidence type="ECO:0000313" key="3">
    <source>
        <dbReference type="Proteomes" id="UP000192223"/>
    </source>
</evidence>
<name>A0A1W4WC82_AGRPL</name>
<evidence type="ECO:0000256" key="1">
    <source>
        <dbReference type="SAM" id="Phobius"/>
    </source>
</evidence>
<dbReference type="PANTHER" id="PTHR21879:SF9">
    <property type="entry name" value="OSIRIS 16"/>
    <property type="match status" value="1"/>
</dbReference>
<dbReference type="GO" id="GO:0016020">
    <property type="term" value="C:membrane"/>
    <property type="evidence" value="ECO:0007669"/>
    <property type="project" value="TreeGrafter"/>
</dbReference>
<sequence length="265" mass="28411">MTSFCSTCILLSLMLLNGVRSEIQSENATENSTSDRGEYKKSLFENCGSGFSLRCMKLDLVSWVDKLSQENEYHLIPGVSLVRDIDSPRSNTAELVAEMAKSFPNDPDTRLNVALFKKISGFLNSHSIKVKLFADDEQVKGRGKGDGLGLGGGSSKKGNGLGILIAGAAMLKGTLLAIALGTLAALAGKALMTGVIALVLSSIIGLKSLTHKGGKTTYEVLSKPIYSHEKTHSVSHEDYHDNHGHYGRSFENLPLPLSLQPGYSP</sequence>
<dbReference type="AlphaFoldDB" id="A0A1W4WC82"/>
<proteinExistence type="predicted"/>
<dbReference type="InterPro" id="IPR012464">
    <property type="entry name" value="DUF1676"/>
</dbReference>
<evidence type="ECO:0000256" key="2">
    <source>
        <dbReference type="SAM" id="SignalP"/>
    </source>
</evidence>
<keyword evidence="3" id="KW-1185">Reference proteome</keyword>
<dbReference type="Proteomes" id="UP000192223">
    <property type="component" value="Unplaced"/>
</dbReference>
<feature type="chain" id="PRO_5010695342" evidence="2">
    <location>
        <begin position="22"/>
        <end position="265"/>
    </location>
</feature>
<dbReference type="GeneID" id="108734496"/>
<dbReference type="Pfam" id="PF07898">
    <property type="entry name" value="DUF1676"/>
    <property type="match status" value="1"/>
</dbReference>
<dbReference type="RefSeq" id="XP_018321586.1">
    <property type="nucleotide sequence ID" value="XM_018466084.1"/>
</dbReference>
<gene>
    <name evidence="4" type="primary">LOC108734496</name>
</gene>
<feature type="signal peptide" evidence="2">
    <location>
        <begin position="1"/>
        <end position="21"/>
    </location>
</feature>
<dbReference type="FunCoup" id="A0A1W4WC82">
    <property type="interactions" value="35"/>
</dbReference>
<keyword evidence="1" id="KW-0472">Membrane</keyword>